<dbReference type="AlphaFoldDB" id="F0YIZ5"/>
<feature type="region of interest" description="Disordered" evidence="2">
    <location>
        <begin position="1"/>
        <end position="23"/>
    </location>
</feature>
<name>F0YIZ5_AURAN</name>
<sequence length="777" mass="84624">MLRRTFNQGTDTKRRSAARAREKAAEEARDRAWELQSEPAVAAVIEAARGVVAARPPDLKYAPKLGKLARSVLRDHGDLAFAFFALVAACLMHASKRRRFAAVVERALGKPGVFTPAAAVRDIREAALRVDTRQLTKPERAAAAAAGPGRPGKMPGRVTRYIAELEAAARALASSGAGLCAFARQPANTVLNADVAAPVAADVRAELMKVLKIGQYNATWLVSRSVAAVLGLKIPATAATTWAQVVGGQLGFVDSAWTPGLEASGVSPLGVLYAAGDREADVLLLSVAMCLKAPSMWSALALVAVAAATKEPAKYWDETAHRTVDHSHRDSEHEHYAQQRSRVERAVGAYRFYVYGGGAFDAMTTDLLRGREHKVDDLYVLAEDKVELWTHRALLNDSRRTDDPADADVFFVPAYLTLSTLVSAHNHARRLAAMLEALAGAYYFRRRGGADHVFGYSGTNPGTAKRVGFPDVQKVLHRAWFGTFEMNPAWVGADRPTPRELATSNSTVLDRMVPMPYVVDASKLAGPAEQRDTNVHQHEISVFFAANGRPQATKWSGCNRSTALGLKALPKAAIHVSAGRARRRRLARRLVDGLRRASDRLFGRRLADAHKVLVESKFAHAMRVSDFCLVMCGDTPTSRRIFDSIVADCVPLIVGTRLWGRCEPPCRPGWGWFVSGEKHPHTPFHDTLIDYSRFPRVDEKWFYDDALAATKAAIANVTPAAELEIWKYLDAIRGDVVYGYGRAATSTDFGRATANLLDGVVLRLRHGGAVPPGLRPG</sequence>
<evidence type="ECO:0000259" key="3">
    <source>
        <dbReference type="Pfam" id="PF03016"/>
    </source>
</evidence>
<dbReference type="RefSeq" id="XP_009040473.1">
    <property type="nucleotide sequence ID" value="XM_009042225.1"/>
</dbReference>
<dbReference type="GeneID" id="20225971"/>
<dbReference type="PANTHER" id="PTHR11062">
    <property type="entry name" value="EXOSTOSIN HEPARAN SULFATE GLYCOSYLTRANSFERASE -RELATED"/>
    <property type="match status" value="1"/>
</dbReference>
<dbReference type="InParanoid" id="F0YIZ5"/>
<dbReference type="InterPro" id="IPR040911">
    <property type="entry name" value="Exostosin_GT47"/>
</dbReference>
<dbReference type="Proteomes" id="UP000002729">
    <property type="component" value="Unassembled WGS sequence"/>
</dbReference>
<evidence type="ECO:0000256" key="2">
    <source>
        <dbReference type="SAM" id="MobiDB-lite"/>
    </source>
</evidence>
<protein>
    <recommendedName>
        <fullName evidence="3">Exostosin GT47 domain-containing protein</fullName>
    </recommendedName>
</protein>
<dbReference type="EMBL" id="GL833146">
    <property type="protein sequence ID" value="EGB04918.1"/>
    <property type="molecule type" value="Genomic_DNA"/>
</dbReference>
<evidence type="ECO:0000256" key="1">
    <source>
        <dbReference type="ARBA" id="ARBA00010271"/>
    </source>
</evidence>
<comment type="similarity">
    <text evidence="1">Belongs to the glycosyltransferase 47 family.</text>
</comment>
<dbReference type="PANTHER" id="PTHR11062:SF281">
    <property type="entry name" value="EXOSTOSIN-LIKE 2"/>
    <property type="match status" value="1"/>
</dbReference>
<proteinExistence type="inferred from homology"/>
<feature type="domain" description="Exostosin GT47" evidence="3">
    <location>
        <begin position="353"/>
        <end position="694"/>
    </location>
</feature>
<dbReference type="OrthoDB" id="202187at2759"/>
<feature type="compositionally biased region" description="Basic and acidic residues" evidence="2">
    <location>
        <begin position="11"/>
        <end position="23"/>
    </location>
</feature>
<evidence type="ECO:0000313" key="4">
    <source>
        <dbReference type="EMBL" id="EGB04918.1"/>
    </source>
</evidence>
<dbReference type="KEGG" id="aaf:AURANDRAFT_66834"/>
<organism evidence="5">
    <name type="scientific">Aureococcus anophagefferens</name>
    <name type="common">Harmful bloom alga</name>
    <dbReference type="NCBI Taxonomy" id="44056"/>
    <lineage>
        <taxon>Eukaryota</taxon>
        <taxon>Sar</taxon>
        <taxon>Stramenopiles</taxon>
        <taxon>Ochrophyta</taxon>
        <taxon>Pelagophyceae</taxon>
        <taxon>Pelagomonadales</taxon>
        <taxon>Pelagomonadaceae</taxon>
        <taxon>Aureococcus</taxon>
    </lineage>
</organism>
<accession>F0YIZ5</accession>
<dbReference type="Pfam" id="PF03016">
    <property type="entry name" value="Exostosin_GT47"/>
    <property type="match status" value="1"/>
</dbReference>
<dbReference type="eggNOG" id="KOG1021">
    <property type="taxonomic scope" value="Eukaryota"/>
</dbReference>
<evidence type="ECO:0000313" key="5">
    <source>
        <dbReference type="Proteomes" id="UP000002729"/>
    </source>
</evidence>
<feature type="compositionally biased region" description="Polar residues" evidence="2">
    <location>
        <begin position="1"/>
        <end position="10"/>
    </location>
</feature>
<dbReference type="GO" id="GO:0016757">
    <property type="term" value="F:glycosyltransferase activity"/>
    <property type="evidence" value="ECO:0007669"/>
    <property type="project" value="InterPro"/>
</dbReference>
<reference evidence="4 5" key="1">
    <citation type="journal article" date="2011" name="Proc. Natl. Acad. Sci. U.S.A.">
        <title>Niche of harmful alga Aureococcus anophagefferens revealed through ecogenomics.</title>
        <authorList>
            <person name="Gobler C.J."/>
            <person name="Berry D.L."/>
            <person name="Dyhrman S.T."/>
            <person name="Wilhelm S.W."/>
            <person name="Salamov A."/>
            <person name="Lobanov A.V."/>
            <person name="Zhang Y."/>
            <person name="Collier J.L."/>
            <person name="Wurch L.L."/>
            <person name="Kustka A.B."/>
            <person name="Dill B.D."/>
            <person name="Shah M."/>
            <person name="VerBerkmoes N.C."/>
            <person name="Kuo A."/>
            <person name="Terry A."/>
            <person name="Pangilinan J."/>
            <person name="Lindquist E.A."/>
            <person name="Lucas S."/>
            <person name="Paulsen I.T."/>
            <person name="Hattenrath-Lehmann T.K."/>
            <person name="Talmage S.C."/>
            <person name="Walker E.A."/>
            <person name="Koch F."/>
            <person name="Burson A.M."/>
            <person name="Marcoval M.A."/>
            <person name="Tang Y.Z."/>
            <person name="Lecleir G.R."/>
            <person name="Coyne K.J."/>
            <person name="Berg G.M."/>
            <person name="Bertrand E.M."/>
            <person name="Saito M.A."/>
            <person name="Gladyshev V.N."/>
            <person name="Grigoriev I.V."/>
        </authorList>
    </citation>
    <scope>NUCLEOTIDE SEQUENCE [LARGE SCALE GENOMIC DNA]</scope>
    <source>
        <strain evidence="5">CCMP 1984</strain>
    </source>
</reference>
<dbReference type="InterPro" id="IPR004263">
    <property type="entry name" value="Exostosin"/>
</dbReference>
<gene>
    <name evidence="4" type="ORF">AURANDRAFT_66834</name>
</gene>
<keyword evidence="5" id="KW-1185">Reference proteome</keyword>